<evidence type="ECO:0000256" key="8">
    <source>
        <dbReference type="ARBA" id="ARBA00023027"/>
    </source>
</evidence>
<dbReference type="EMBL" id="BIFR01000001">
    <property type="protein sequence ID" value="GCE10734.1"/>
    <property type="molecule type" value="Genomic_DNA"/>
</dbReference>
<evidence type="ECO:0000313" key="11">
    <source>
        <dbReference type="EMBL" id="GCE10734.1"/>
    </source>
</evidence>
<reference evidence="12" key="1">
    <citation type="submission" date="2018-12" db="EMBL/GenBank/DDBJ databases">
        <title>Tengunoibacter tsumagoiensis gen. nov., sp. nov., Dictyobacter kobayashii sp. nov., D. alpinus sp. nov., and D. joshuensis sp. nov. and description of Dictyobacteraceae fam. nov. within the order Ktedonobacterales isolated from Tengu-no-mugimeshi.</title>
        <authorList>
            <person name="Wang C.M."/>
            <person name="Zheng Y."/>
            <person name="Sakai Y."/>
            <person name="Toyoda A."/>
            <person name="Minakuchi Y."/>
            <person name="Abe K."/>
            <person name="Yokota A."/>
            <person name="Yabe S."/>
        </authorList>
    </citation>
    <scope>NUCLEOTIDE SEQUENCE [LARGE SCALE GENOMIC DNA]</scope>
    <source>
        <strain evidence="12">Uno3</strain>
    </source>
</reference>
<dbReference type="AlphaFoldDB" id="A0A401ZVH8"/>
<keyword evidence="5 10" id="KW-0874">Quinone</keyword>
<comment type="subcellular location">
    <subcellularLocation>
        <location evidence="10">Cell membrane</location>
        <topology evidence="10">Multi-pass membrane protein</topology>
    </subcellularLocation>
    <subcellularLocation>
        <location evidence="1">Membrane</location>
        <topology evidence="1">Multi-pass membrane protein</topology>
    </subcellularLocation>
</comment>
<keyword evidence="7 10" id="KW-1133">Transmembrane helix</keyword>
<evidence type="ECO:0000256" key="10">
    <source>
        <dbReference type="HAMAP-Rule" id="MF_01456"/>
    </source>
</evidence>
<gene>
    <name evidence="11" type="primary">nuoK1</name>
    <name evidence="10" type="synonym">nuoK</name>
    <name evidence="11" type="ORF">KTT_05930</name>
</gene>
<keyword evidence="8 10" id="KW-0520">NAD</keyword>
<dbReference type="GO" id="GO:0048038">
    <property type="term" value="F:quinone binding"/>
    <property type="evidence" value="ECO:0007669"/>
    <property type="project" value="UniProtKB-KW"/>
</dbReference>
<sequence length="99" mass="10796">MSLSAYLIMSAILFTIGVVGVLIRRNPLIIFMSIELMLNAVNLSFVALSHFLDSADGQMFVFLVLTVAAAEVVVGLALIVSIFRTRHAIDVDDMNILRG</sequence>
<evidence type="ECO:0000256" key="4">
    <source>
        <dbReference type="ARBA" id="ARBA00022692"/>
    </source>
</evidence>
<dbReference type="GO" id="GO:0030964">
    <property type="term" value="C:NADH dehydrogenase complex"/>
    <property type="evidence" value="ECO:0007669"/>
    <property type="project" value="TreeGrafter"/>
</dbReference>
<name>A0A401ZVH8_9CHLR</name>
<evidence type="ECO:0000256" key="1">
    <source>
        <dbReference type="ARBA" id="ARBA00004141"/>
    </source>
</evidence>
<dbReference type="NCBIfam" id="NF004323">
    <property type="entry name" value="PRK05715.1-5"/>
    <property type="match status" value="1"/>
</dbReference>
<keyword evidence="12" id="KW-1185">Reference proteome</keyword>
<keyword evidence="10" id="KW-0830">Ubiquinone</keyword>
<keyword evidence="9 10" id="KW-0472">Membrane</keyword>
<evidence type="ECO:0000256" key="2">
    <source>
        <dbReference type="ARBA" id="ARBA00010519"/>
    </source>
</evidence>
<accession>A0A401ZVH8</accession>
<comment type="catalytic activity">
    <reaction evidence="10">
        <text>a quinone + NADH + 5 H(+)(in) = a quinol + NAD(+) + 4 H(+)(out)</text>
        <dbReference type="Rhea" id="RHEA:57888"/>
        <dbReference type="ChEBI" id="CHEBI:15378"/>
        <dbReference type="ChEBI" id="CHEBI:24646"/>
        <dbReference type="ChEBI" id="CHEBI:57540"/>
        <dbReference type="ChEBI" id="CHEBI:57945"/>
        <dbReference type="ChEBI" id="CHEBI:132124"/>
    </reaction>
</comment>
<dbReference type="GO" id="GO:0050136">
    <property type="term" value="F:NADH dehydrogenase (quinone) (non-electrogenic) activity"/>
    <property type="evidence" value="ECO:0007669"/>
    <property type="project" value="UniProtKB-UniRule"/>
</dbReference>
<comment type="similarity">
    <text evidence="2 10">Belongs to the complex I subunit 4L family.</text>
</comment>
<protein>
    <recommendedName>
        <fullName evidence="10">NADH-quinone oxidoreductase subunit K</fullName>
        <ecNumber evidence="10">7.1.1.-</ecNumber>
    </recommendedName>
    <alternativeName>
        <fullName evidence="10">NADH dehydrogenase I subunit K</fullName>
    </alternativeName>
    <alternativeName>
        <fullName evidence="10">NDH-1 subunit K</fullName>
    </alternativeName>
</protein>
<dbReference type="NCBIfam" id="NF004321">
    <property type="entry name" value="PRK05715.1-3"/>
    <property type="match status" value="1"/>
</dbReference>
<dbReference type="NCBIfam" id="NF004320">
    <property type="entry name" value="PRK05715.1-2"/>
    <property type="match status" value="1"/>
</dbReference>
<evidence type="ECO:0000256" key="5">
    <source>
        <dbReference type="ARBA" id="ARBA00022719"/>
    </source>
</evidence>
<comment type="caution">
    <text evidence="11">The sequence shown here is derived from an EMBL/GenBank/DDBJ whole genome shotgun (WGS) entry which is preliminary data.</text>
</comment>
<feature type="transmembrane region" description="Helical" evidence="10">
    <location>
        <begin position="60"/>
        <end position="83"/>
    </location>
</feature>
<comment type="subunit">
    <text evidence="10">NDH-1 is composed of 14 different subunits. Subunits NuoA, H, J, K, L, M, N constitute the membrane sector of the complex.</text>
</comment>
<dbReference type="Gene3D" id="1.10.287.3510">
    <property type="match status" value="1"/>
</dbReference>
<dbReference type="EC" id="7.1.1.-" evidence="10"/>
<dbReference type="OrthoDB" id="9810120at2"/>
<dbReference type="RefSeq" id="WP_126578312.1">
    <property type="nucleotide sequence ID" value="NZ_BIFR01000001.1"/>
</dbReference>
<dbReference type="GO" id="GO:0005886">
    <property type="term" value="C:plasma membrane"/>
    <property type="evidence" value="ECO:0007669"/>
    <property type="project" value="UniProtKB-SubCell"/>
</dbReference>
<dbReference type="PANTHER" id="PTHR11434:SF21">
    <property type="entry name" value="NADH DEHYDROGENASE SUBUNIT 4L-RELATED"/>
    <property type="match status" value="1"/>
</dbReference>
<dbReference type="GO" id="GO:0042773">
    <property type="term" value="P:ATP synthesis coupled electron transport"/>
    <property type="evidence" value="ECO:0007669"/>
    <property type="project" value="InterPro"/>
</dbReference>
<organism evidence="11 12">
    <name type="scientific">Tengunoibacter tsumagoiensis</name>
    <dbReference type="NCBI Taxonomy" id="2014871"/>
    <lineage>
        <taxon>Bacteria</taxon>
        <taxon>Bacillati</taxon>
        <taxon>Chloroflexota</taxon>
        <taxon>Ktedonobacteria</taxon>
        <taxon>Ktedonobacterales</taxon>
        <taxon>Dictyobacteraceae</taxon>
        <taxon>Tengunoibacter</taxon>
    </lineage>
</organism>
<evidence type="ECO:0000256" key="3">
    <source>
        <dbReference type="ARBA" id="ARBA00022448"/>
    </source>
</evidence>
<dbReference type="InterPro" id="IPR039428">
    <property type="entry name" value="NUOK/Mnh_C1-like"/>
</dbReference>
<feature type="transmembrane region" description="Helical" evidence="10">
    <location>
        <begin position="28"/>
        <end position="48"/>
    </location>
</feature>
<dbReference type="PANTHER" id="PTHR11434">
    <property type="entry name" value="NADH-UBIQUINONE OXIDOREDUCTASE SUBUNIT ND4L"/>
    <property type="match status" value="1"/>
</dbReference>
<dbReference type="Proteomes" id="UP000287352">
    <property type="component" value="Unassembled WGS sequence"/>
</dbReference>
<evidence type="ECO:0000256" key="7">
    <source>
        <dbReference type="ARBA" id="ARBA00022989"/>
    </source>
</evidence>
<comment type="function">
    <text evidence="10">NDH-1 shuttles electrons from NADH, via FMN and iron-sulfur (Fe-S) centers, to quinones in the respiratory chain. The immediate electron acceptor for the enzyme in this species is believed to be ubiquinone. Couples the redox reaction to proton translocation (for every two electrons transferred, four hydrogen ions are translocated across the cytoplasmic membrane), and thus conserves the redox energy in a proton gradient.</text>
</comment>
<evidence type="ECO:0000313" key="12">
    <source>
        <dbReference type="Proteomes" id="UP000287352"/>
    </source>
</evidence>
<dbReference type="InterPro" id="IPR001133">
    <property type="entry name" value="NADH_UbQ_OxRdtase_chain4L/K"/>
</dbReference>
<evidence type="ECO:0000256" key="9">
    <source>
        <dbReference type="ARBA" id="ARBA00023136"/>
    </source>
</evidence>
<keyword evidence="10" id="KW-1003">Cell membrane</keyword>
<dbReference type="Pfam" id="PF00420">
    <property type="entry name" value="Oxidored_q2"/>
    <property type="match status" value="1"/>
</dbReference>
<dbReference type="FunFam" id="1.10.287.3510:FF:000001">
    <property type="entry name" value="NADH-quinone oxidoreductase subunit K"/>
    <property type="match status" value="1"/>
</dbReference>
<evidence type="ECO:0000256" key="6">
    <source>
        <dbReference type="ARBA" id="ARBA00022967"/>
    </source>
</evidence>
<keyword evidence="4 10" id="KW-0812">Transmembrane</keyword>
<dbReference type="HAMAP" id="MF_01456">
    <property type="entry name" value="NDH1_NuoK"/>
    <property type="match status" value="1"/>
</dbReference>
<feature type="transmembrane region" description="Helical" evidence="10">
    <location>
        <begin position="6"/>
        <end position="23"/>
    </location>
</feature>
<keyword evidence="3 10" id="KW-0813">Transport</keyword>
<keyword evidence="6 10" id="KW-1278">Translocase</keyword>
<proteinExistence type="inferred from homology"/>